<gene>
    <name evidence="14" type="ORF">BHW43_04965</name>
</gene>
<organism evidence="14 15">
    <name type="scientific">Phascolarctobacterium succinatutens</name>
    <dbReference type="NCBI Taxonomy" id="626940"/>
    <lineage>
        <taxon>Bacteria</taxon>
        <taxon>Bacillati</taxon>
        <taxon>Bacillota</taxon>
        <taxon>Negativicutes</taxon>
        <taxon>Acidaminococcales</taxon>
        <taxon>Acidaminococcaceae</taxon>
        <taxon>Phascolarctobacterium</taxon>
    </lineage>
</organism>
<dbReference type="GO" id="GO:0015344">
    <property type="term" value="F:siderophore uptake transmembrane transporter activity"/>
    <property type="evidence" value="ECO:0007669"/>
    <property type="project" value="TreeGrafter"/>
</dbReference>
<evidence type="ECO:0000256" key="11">
    <source>
        <dbReference type="RuleBase" id="RU003357"/>
    </source>
</evidence>
<dbReference type="Proteomes" id="UP000186777">
    <property type="component" value="Unassembled WGS sequence"/>
</dbReference>
<sequence>MCMLITGICAGNAQGAFAEEKISEFNLDQMVVTASRLEESNFEANANVNVVTRKDIEEKHYQTVSDALRAVPGVAIQNYSATGANYSADYLYVNGTSHVLVLVDGQRANTNGSTFSVFQPSEVSNMDNIERIEVLKGSASTLYGSDAVGGVINIITRKPKAGGTTTKISGAWGSYGKKTYNVYNEGMTKGGFYWTVNGQTDKMGDYKDGHGNSTPNKIDSKSYGVKLGQKFDDKADINVSYSRYKLDYGRPETGSSMMGPTIFTGGMTDGKKDNTKYTVAFDYKFNDKLSNRLTYFSRTSDLDDDTNHPASLWLMREKTWGFSEELTYANGNHTIVGGYDYYKDAMNKYQDQYTPNMTGTVDNKAFFIQDQMQFGAWGFTPGVRFSKHSEYGNKTTGSGVLSYKFNDLTNMYVSYKEFFRAPYMYELYNPFYGSEKLNPEEGETKEIGLNTRIDDKTTFSAHYFRTDSDNLIGFNNVTWKYYNAGAETIKGWDVQLTKAFDEHFSATAAYTHTYIPATSATVNPNRNGYIPKGQYDLTFNYDDTKFNGSLNIKGIVDRPGSKSNEAQVLDTYKSIWTANLALNYKPVKGMNVFFKLNNIFDRMYTDMTYDMRNPGGDGWYSQPGRNFVAGVEYTF</sequence>
<evidence type="ECO:0000256" key="9">
    <source>
        <dbReference type="ARBA" id="ARBA00023237"/>
    </source>
</evidence>
<dbReference type="EMBL" id="MNTG01000027">
    <property type="protein sequence ID" value="OLA37749.1"/>
    <property type="molecule type" value="Genomic_DNA"/>
</dbReference>
<dbReference type="InterPro" id="IPR012910">
    <property type="entry name" value="Plug_dom"/>
</dbReference>
<dbReference type="AlphaFoldDB" id="A0A1Q6R5X7"/>
<keyword evidence="2 10" id="KW-0813">Transport</keyword>
<evidence type="ECO:0000256" key="2">
    <source>
        <dbReference type="ARBA" id="ARBA00022448"/>
    </source>
</evidence>
<keyword evidence="7 10" id="KW-0472">Membrane</keyword>
<evidence type="ECO:0008006" key="16">
    <source>
        <dbReference type="Google" id="ProtNLM"/>
    </source>
</evidence>
<keyword evidence="4 10" id="KW-0812">Transmembrane</keyword>
<reference evidence="14 15" key="1">
    <citation type="journal article" date="2016" name="Nat. Biotechnol.">
        <title>Measurement of bacterial replication rates in microbial communities.</title>
        <authorList>
            <person name="Brown C.T."/>
            <person name="Olm M.R."/>
            <person name="Thomas B.C."/>
            <person name="Banfield J.F."/>
        </authorList>
    </citation>
    <scope>NUCLEOTIDE SEQUENCE [LARGE SCALE GENOMIC DNA]</scope>
    <source>
        <strain evidence="14">46_33</strain>
    </source>
</reference>
<dbReference type="InterPro" id="IPR010917">
    <property type="entry name" value="TonB_rcpt_CS"/>
</dbReference>
<comment type="subcellular location">
    <subcellularLocation>
        <location evidence="1 10">Cell outer membrane</location>
        <topology evidence="1 10">Multi-pass membrane protein</topology>
    </subcellularLocation>
</comment>
<dbReference type="Pfam" id="PF07715">
    <property type="entry name" value="Plug"/>
    <property type="match status" value="1"/>
</dbReference>
<name>A0A1Q6R5X7_9FIRM</name>
<evidence type="ECO:0000259" key="13">
    <source>
        <dbReference type="Pfam" id="PF07715"/>
    </source>
</evidence>
<comment type="similarity">
    <text evidence="10 11">Belongs to the TonB-dependent receptor family.</text>
</comment>
<accession>A0A1Q6R5X7</accession>
<evidence type="ECO:0000256" key="1">
    <source>
        <dbReference type="ARBA" id="ARBA00004571"/>
    </source>
</evidence>
<keyword evidence="6 11" id="KW-0798">TonB box</keyword>
<dbReference type="InterPro" id="IPR036942">
    <property type="entry name" value="Beta-barrel_TonB_sf"/>
</dbReference>
<keyword evidence="9 10" id="KW-0998">Cell outer membrane</keyword>
<dbReference type="Pfam" id="PF00593">
    <property type="entry name" value="TonB_dep_Rec_b-barrel"/>
    <property type="match status" value="1"/>
</dbReference>
<dbReference type="InterPro" id="IPR037066">
    <property type="entry name" value="Plug_dom_sf"/>
</dbReference>
<evidence type="ECO:0000256" key="6">
    <source>
        <dbReference type="ARBA" id="ARBA00023077"/>
    </source>
</evidence>
<dbReference type="GO" id="GO:0009279">
    <property type="term" value="C:cell outer membrane"/>
    <property type="evidence" value="ECO:0007669"/>
    <property type="project" value="UniProtKB-SubCell"/>
</dbReference>
<evidence type="ECO:0000256" key="10">
    <source>
        <dbReference type="PROSITE-ProRule" id="PRU01360"/>
    </source>
</evidence>
<dbReference type="PROSITE" id="PS52016">
    <property type="entry name" value="TONB_DEPENDENT_REC_3"/>
    <property type="match status" value="1"/>
</dbReference>
<dbReference type="InterPro" id="IPR039426">
    <property type="entry name" value="TonB-dep_rcpt-like"/>
</dbReference>
<evidence type="ECO:0000256" key="7">
    <source>
        <dbReference type="ARBA" id="ARBA00023136"/>
    </source>
</evidence>
<comment type="caution">
    <text evidence="14">The sequence shown here is derived from an EMBL/GenBank/DDBJ whole genome shotgun (WGS) entry which is preliminary data.</text>
</comment>
<dbReference type="STRING" id="626940.BHW43_04965"/>
<keyword evidence="8" id="KW-0675">Receptor</keyword>
<dbReference type="GO" id="GO:0044718">
    <property type="term" value="P:siderophore transmembrane transport"/>
    <property type="evidence" value="ECO:0007669"/>
    <property type="project" value="TreeGrafter"/>
</dbReference>
<evidence type="ECO:0000256" key="3">
    <source>
        <dbReference type="ARBA" id="ARBA00022452"/>
    </source>
</evidence>
<evidence type="ECO:0000256" key="4">
    <source>
        <dbReference type="ARBA" id="ARBA00022692"/>
    </source>
</evidence>
<feature type="domain" description="TonB-dependent receptor-like beta-barrel" evidence="12">
    <location>
        <begin position="215"/>
        <end position="599"/>
    </location>
</feature>
<dbReference type="SUPFAM" id="SSF56935">
    <property type="entry name" value="Porins"/>
    <property type="match status" value="1"/>
</dbReference>
<evidence type="ECO:0000313" key="15">
    <source>
        <dbReference type="Proteomes" id="UP000186777"/>
    </source>
</evidence>
<keyword evidence="3 10" id="KW-1134">Transmembrane beta strand</keyword>
<feature type="domain" description="TonB-dependent receptor plug" evidence="13">
    <location>
        <begin position="43"/>
        <end position="151"/>
    </location>
</feature>
<proteinExistence type="inferred from homology"/>
<dbReference type="PROSITE" id="PS01156">
    <property type="entry name" value="TONB_DEPENDENT_REC_2"/>
    <property type="match status" value="1"/>
</dbReference>
<dbReference type="Gene3D" id="2.40.170.20">
    <property type="entry name" value="TonB-dependent receptor, beta-barrel domain"/>
    <property type="match status" value="1"/>
</dbReference>
<protein>
    <recommendedName>
        <fullName evidence="16">TonB-dependent receptor</fullName>
    </recommendedName>
</protein>
<evidence type="ECO:0000313" key="14">
    <source>
        <dbReference type="EMBL" id="OLA37749.1"/>
    </source>
</evidence>
<evidence type="ECO:0000256" key="5">
    <source>
        <dbReference type="ARBA" id="ARBA00022729"/>
    </source>
</evidence>
<keyword evidence="5" id="KW-0732">Signal</keyword>
<dbReference type="PANTHER" id="PTHR30069">
    <property type="entry name" value="TONB-DEPENDENT OUTER MEMBRANE RECEPTOR"/>
    <property type="match status" value="1"/>
</dbReference>
<dbReference type="PANTHER" id="PTHR30069:SF29">
    <property type="entry name" value="HEMOGLOBIN AND HEMOGLOBIN-HAPTOGLOBIN-BINDING PROTEIN 1-RELATED"/>
    <property type="match status" value="1"/>
</dbReference>
<dbReference type="CDD" id="cd01347">
    <property type="entry name" value="ligand_gated_channel"/>
    <property type="match status" value="1"/>
</dbReference>
<evidence type="ECO:0000256" key="8">
    <source>
        <dbReference type="ARBA" id="ARBA00023170"/>
    </source>
</evidence>
<evidence type="ECO:0000259" key="12">
    <source>
        <dbReference type="Pfam" id="PF00593"/>
    </source>
</evidence>
<dbReference type="Gene3D" id="2.170.130.10">
    <property type="entry name" value="TonB-dependent receptor, plug domain"/>
    <property type="match status" value="1"/>
</dbReference>
<dbReference type="InterPro" id="IPR000531">
    <property type="entry name" value="Beta-barrel_TonB"/>
</dbReference>